<name>W9VM98_9EURO</name>
<feature type="domain" description="S-Me-THD-like C-terminal" evidence="5">
    <location>
        <begin position="768"/>
        <end position="988"/>
    </location>
</feature>
<dbReference type="InterPro" id="IPR008040">
    <property type="entry name" value="Hydant_A_N"/>
</dbReference>
<evidence type="ECO:0000313" key="7">
    <source>
        <dbReference type="Proteomes" id="UP000019473"/>
    </source>
</evidence>
<dbReference type="InterPro" id="IPR024071">
    <property type="entry name" value="S-Me-THD_C_sf"/>
</dbReference>
<dbReference type="SUPFAM" id="SSF53067">
    <property type="entry name" value="Actin-like ATPase domain"/>
    <property type="match status" value="2"/>
</dbReference>
<dbReference type="InterPro" id="IPR010318">
    <property type="entry name" value="S-Me-THD_N"/>
</dbReference>
<evidence type="ECO:0000259" key="4">
    <source>
        <dbReference type="Pfam" id="PF06032"/>
    </source>
</evidence>
<feature type="domain" description="S-Me-THD N-terminal" evidence="4">
    <location>
        <begin position="606"/>
        <end position="763"/>
    </location>
</feature>
<dbReference type="SUPFAM" id="SSF160991">
    <property type="entry name" value="CV3147-like"/>
    <property type="match status" value="1"/>
</dbReference>
<dbReference type="InterPro" id="IPR048350">
    <property type="entry name" value="S-Me-THD-like_C"/>
</dbReference>
<evidence type="ECO:0000259" key="5">
    <source>
        <dbReference type="Pfam" id="PF20906"/>
    </source>
</evidence>
<dbReference type="PANTHER" id="PTHR11365">
    <property type="entry name" value="5-OXOPROLINASE RELATED"/>
    <property type="match status" value="1"/>
</dbReference>
<dbReference type="VEuPathDB" id="FungiDB:A1O7_07161"/>
<dbReference type="Proteomes" id="UP000019473">
    <property type="component" value="Unassembled WGS sequence"/>
</dbReference>
<dbReference type="EMBL" id="AMGW01000005">
    <property type="protein sequence ID" value="EXJ56817.1"/>
    <property type="molecule type" value="Genomic_DNA"/>
</dbReference>
<accession>W9VM98</accession>
<evidence type="ECO:0008006" key="8">
    <source>
        <dbReference type="Google" id="ProtNLM"/>
    </source>
</evidence>
<feature type="domain" description="Hydantoinase/oxoprolinase N-terminal" evidence="3">
    <location>
        <begin position="3"/>
        <end position="181"/>
    </location>
</feature>
<proteinExistence type="predicted"/>
<dbReference type="Gene3D" id="3.40.1610.10">
    <property type="entry name" value="CV3147-like domain"/>
    <property type="match status" value="1"/>
</dbReference>
<evidence type="ECO:0000259" key="3">
    <source>
        <dbReference type="Pfam" id="PF05378"/>
    </source>
</evidence>
<keyword evidence="7" id="KW-1185">Reference proteome</keyword>
<dbReference type="GeneID" id="19181736"/>
<dbReference type="Pfam" id="PF20906">
    <property type="entry name" value="S-Me-THD_C"/>
    <property type="match status" value="1"/>
</dbReference>
<dbReference type="eggNOG" id="ENOG502QQBE">
    <property type="taxonomic scope" value="Eukaryota"/>
</dbReference>
<dbReference type="OrthoDB" id="5404895at2759"/>
<evidence type="ECO:0000313" key="6">
    <source>
        <dbReference type="EMBL" id="EXJ56817.1"/>
    </source>
</evidence>
<dbReference type="InterPro" id="IPR027479">
    <property type="entry name" value="S-Me-THD_N_sf"/>
</dbReference>
<gene>
    <name evidence="6" type="ORF">A1O7_07161</name>
</gene>
<dbReference type="HOGENOM" id="CLU_007154_0_0_1"/>
<reference evidence="6 7" key="1">
    <citation type="submission" date="2013-03" db="EMBL/GenBank/DDBJ databases">
        <title>The Genome Sequence of Cladophialophora yegresii CBS 114405.</title>
        <authorList>
            <consortium name="The Broad Institute Genomics Platform"/>
            <person name="Cuomo C."/>
            <person name="de Hoog S."/>
            <person name="Gorbushina A."/>
            <person name="Walker B."/>
            <person name="Young S.K."/>
            <person name="Zeng Q."/>
            <person name="Gargeya S."/>
            <person name="Fitzgerald M."/>
            <person name="Haas B."/>
            <person name="Abouelleil A."/>
            <person name="Allen A.W."/>
            <person name="Alvarado L."/>
            <person name="Arachchi H.M."/>
            <person name="Berlin A.M."/>
            <person name="Chapman S.B."/>
            <person name="Gainer-Dewar J."/>
            <person name="Goldberg J."/>
            <person name="Griggs A."/>
            <person name="Gujja S."/>
            <person name="Hansen M."/>
            <person name="Howarth C."/>
            <person name="Imamovic A."/>
            <person name="Ireland A."/>
            <person name="Larimer J."/>
            <person name="McCowan C."/>
            <person name="Murphy C."/>
            <person name="Pearson M."/>
            <person name="Poon T.W."/>
            <person name="Priest M."/>
            <person name="Roberts A."/>
            <person name="Saif S."/>
            <person name="Shea T."/>
            <person name="Sisk P."/>
            <person name="Sykes S."/>
            <person name="Wortman J."/>
            <person name="Nusbaum C."/>
            <person name="Birren B."/>
        </authorList>
    </citation>
    <scope>NUCLEOTIDE SEQUENCE [LARGE SCALE GENOMIC DNA]</scope>
    <source>
        <strain evidence="6 7">CBS 114405</strain>
    </source>
</reference>
<dbReference type="Gene3D" id="3.30.420.40">
    <property type="match status" value="1"/>
</dbReference>
<dbReference type="PANTHER" id="PTHR11365:SF10">
    <property type="entry name" value="HYDANTOINASE_OXOPROLINASE"/>
    <property type="match status" value="1"/>
</dbReference>
<feature type="domain" description="Hydantoinase A/oxoprolinase" evidence="2">
    <location>
        <begin position="203"/>
        <end position="384"/>
    </location>
</feature>
<dbReference type="InterPro" id="IPR043129">
    <property type="entry name" value="ATPase_NBD"/>
</dbReference>
<dbReference type="AlphaFoldDB" id="W9VM98"/>
<dbReference type="InterPro" id="IPR045079">
    <property type="entry name" value="Oxoprolinase-like"/>
</dbReference>
<dbReference type="Pfam" id="PF06032">
    <property type="entry name" value="S-Me-THD_N"/>
    <property type="match status" value="1"/>
</dbReference>
<evidence type="ECO:0000259" key="2">
    <source>
        <dbReference type="Pfam" id="PF01968"/>
    </source>
</evidence>
<dbReference type="FunFam" id="3.40.1610.10:FF:000001">
    <property type="entry name" value="Hydantoinase, putative"/>
    <property type="match status" value="1"/>
</dbReference>
<dbReference type="InterPro" id="IPR002821">
    <property type="entry name" value="Hydantoinase_A"/>
</dbReference>
<dbReference type="Gene3D" id="2.40.390.10">
    <property type="entry name" value="CV3147-like"/>
    <property type="match status" value="1"/>
</dbReference>
<dbReference type="Pfam" id="PF05378">
    <property type="entry name" value="Hydant_A_N"/>
    <property type="match status" value="1"/>
</dbReference>
<organism evidence="6 7">
    <name type="scientific">Cladophialophora yegresii CBS 114405</name>
    <dbReference type="NCBI Taxonomy" id="1182544"/>
    <lineage>
        <taxon>Eukaryota</taxon>
        <taxon>Fungi</taxon>
        <taxon>Dikarya</taxon>
        <taxon>Ascomycota</taxon>
        <taxon>Pezizomycotina</taxon>
        <taxon>Eurotiomycetes</taxon>
        <taxon>Chaetothyriomycetidae</taxon>
        <taxon>Chaetothyriales</taxon>
        <taxon>Herpotrichiellaceae</taxon>
        <taxon>Cladophialophora</taxon>
    </lineage>
</organism>
<protein>
    <recommendedName>
        <fullName evidence="8">Hydantoinase/oxoprolinase</fullName>
    </recommendedName>
</protein>
<evidence type="ECO:0000256" key="1">
    <source>
        <dbReference type="SAM" id="MobiDB-lite"/>
    </source>
</evidence>
<dbReference type="RefSeq" id="XP_007759351.1">
    <property type="nucleotide sequence ID" value="XM_007761161.1"/>
</dbReference>
<feature type="region of interest" description="Disordered" evidence="1">
    <location>
        <begin position="541"/>
        <end position="578"/>
    </location>
</feature>
<dbReference type="GO" id="GO:0016787">
    <property type="term" value="F:hydrolase activity"/>
    <property type="evidence" value="ECO:0007669"/>
    <property type="project" value="InterPro"/>
</dbReference>
<comment type="caution">
    <text evidence="6">The sequence shown here is derived from an EMBL/GenBank/DDBJ whole genome shotgun (WGS) entry which is preliminary data.</text>
</comment>
<sequence length="1011" mass="106918">MYRIGVDVGGTNTDAAILDTNALDSNSRGVLATCKTATTTHVTLGIQTAIKEVLANSNVDRSKVLNVAVGTTHFVNAVVENDARRLSRVAVVRLCGPYTRKIPPFSDFPYALRNIIEGPIFYLNGGLEIDGREISNLNPDQIKETASAIVKAGIEYVAVVGVFSALDQKGLHEERCKAMLQQFESSLSVVCSGQIGGPGLLTRENATILNAAILGFARKTITGFRLAMSKLDLSCPLYLTQNDGTLADATLAAELPIKTFASGPTNSLMGAAFLQRLGHGDRRLADKQVVVVDIGGTTTDICSLLPSGFPRQAPNFVEVGGIRTAFSMPEVLSIGLGGGSRVREVGEDGVVTVGPDSVAHRLTTDAVVFGGSILTATDIVVASGDAKIGDSEKVNSVTRKVIEGAISDIKRQLERAIDRMKVSSAPVSVLLVGGGSVILTDELHGVEECLRPPHHDSANAVGAAIAKVAGEIDVIEILAGRDENDAIEAAKQTAIDAAIANGADEKDVKIVDIQKIPLQYVNNKATRLVIKAVGSLKVKDGPLPDKIPNGTPSREVEVDEDSPPEAAEAESHNLKNGNMAKPTLGVDIASYRPNVKDGVWYISAVDVELIASGAGVLGTGGGGSPYLMALYTLDTLRKGGAGKMRVVALGSLKDDDICVFGAGYGAPSVSNERIGNGTDVFAAIDAVNTVMGIKDFHGIVADEIGGGNGLVTFPTSARYDRPVVDCDLMGRAYPTLEHGTPYVYGQPVLPVATADCKGNASVVLSAESNKRVEALIRQTCVEMGNSTGAAGRPLPGNVIKQYAIPNTVSQAWYLGRAVHLARQMKLDFIDAISTITPVRQLYTGKIIDVTRDVSRGYTVGRCIISPLSADEEGEIGPQPSSTSNGSQARETRYLAIPFQNEYLSAGFISPQNYHADPATSEEEEIICTVPDLISILGSDGEPLGSPELRYGLKVRVIGMPAHPLWSGSAEALRVGGPEFFGLKTEWKRVGKYSKPRSVIEEFDVVARKTEP</sequence>
<dbReference type="Pfam" id="PF01968">
    <property type="entry name" value="Hydantoinase_A"/>
    <property type="match status" value="1"/>
</dbReference>